<feature type="transmembrane region" description="Helical" evidence="8">
    <location>
        <begin position="722"/>
        <end position="747"/>
    </location>
</feature>
<accession>A0AB39SRZ7</accession>
<name>A0AB39SRZ7_9ACTN</name>
<keyword evidence="2" id="KW-1003">Cell membrane</keyword>
<evidence type="ECO:0000259" key="9">
    <source>
        <dbReference type="Pfam" id="PF02687"/>
    </source>
</evidence>
<keyword evidence="4 8" id="KW-1133">Transmembrane helix</keyword>
<comment type="subcellular location">
    <subcellularLocation>
        <location evidence="1">Cell membrane</location>
        <topology evidence="1">Multi-pass membrane protein</topology>
    </subcellularLocation>
</comment>
<dbReference type="PANTHER" id="PTHR30572">
    <property type="entry name" value="MEMBRANE COMPONENT OF TRANSPORTER-RELATED"/>
    <property type="match status" value="1"/>
</dbReference>
<dbReference type="InterPro" id="IPR050250">
    <property type="entry name" value="Macrolide_Exporter_MacB"/>
</dbReference>
<dbReference type="AlphaFoldDB" id="A0AB39SRZ7"/>
<feature type="region of interest" description="Disordered" evidence="7">
    <location>
        <begin position="1"/>
        <end position="28"/>
    </location>
</feature>
<evidence type="ECO:0000256" key="8">
    <source>
        <dbReference type="SAM" id="Phobius"/>
    </source>
</evidence>
<feature type="transmembrane region" description="Helical" evidence="8">
    <location>
        <begin position="368"/>
        <end position="387"/>
    </location>
</feature>
<feature type="transmembrane region" description="Helical" evidence="8">
    <location>
        <begin position="775"/>
        <end position="799"/>
    </location>
</feature>
<comment type="similarity">
    <text evidence="6">Belongs to the ABC-4 integral membrane protein family.</text>
</comment>
<organism evidence="10">
    <name type="scientific">Streptomyces sp. R44</name>
    <dbReference type="NCBI Taxonomy" id="3238633"/>
    <lineage>
        <taxon>Bacteria</taxon>
        <taxon>Bacillati</taxon>
        <taxon>Actinomycetota</taxon>
        <taxon>Actinomycetes</taxon>
        <taxon>Kitasatosporales</taxon>
        <taxon>Streptomycetaceae</taxon>
        <taxon>Streptomyces</taxon>
    </lineage>
</organism>
<dbReference type="PANTHER" id="PTHR30572:SF4">
    <property type="entry name" value="ABC TRANSPORTER PERMEASE YTRF"/>
    <property type="match status" value="1"/>
</dbReference>
<protein>
    <submittedName>
        <fullName evidence="10">ABC transporter permease</fullName>
    </submittedName>
</protein>
<dbReference type="EMBL" id="CP163444">
    <property type="protein sequence ID" value="XDQ70111.1"/>
    <property type="molecule type" value="Genomic_DNA"/>
</dbReference>
<proteinExistence type="inferred from homology"/>
<evidence type="ECO:0000256" key="2">
    <source>
        <dbReference type="ARBA" id="ARBA00022475"/>
    </source>
</evidence>
<feature type="domain" description="ABC3 transporter permease C-terminal" evidence="9">
    <location>
        <begin position="280"/>
        <end position="397"/>
    </location>
</feature>
<keyword evidence="5 8" id="KW-0472">Membrane</keyword>
<evidence type="ECO:0000256" key="4">
    <source>
        <dbReference type="ARBA" id="ARBA00022989"/>
    </source>
</evidence>
<sequence>MSARSVTGSPSGAQPVTTTRGAAGRGGGALGRVVRAGVGRRRTQTAVMVLTTLLSVASAVLALGLLVASGAPFDRAFARQHGAHLTVRFDGSAVTPERLAATARASGVAAASGPFAVTSLRLSADRAAPPGFAPPPLTVVGRASAAEPVDAVTVTEGRWASAPGEIVLERGSEPPNAGPGTRVTAGGVTLTVVGIAESVGESADAWVVPRQLTALAGGRPPALQMLYRLTAADTAADVTAGQQAVTASVPAGAVTGTRSYLDVRETARASTAAFVPFVTAFAFLGLAMSVLVIGIVVSGAVGAATRRIGILKSLGFTPFQVGRAYVAQALIPGTVGAVLGVALGNVLAVPLMAEVAEVYGTTEILVPLWVDLVVPAGGLALVAATAFGPALRAARLPTAAVLRLGPATGGGRGRAIRGLFGRLPLPRPVTLGLAAPFARPARAASTAAAVTFGALAVTLAVGLGSTLVAVKADGDPDRGGDVTVHTVTLARGNPGGPAALPGRPADPAAVAAAIAGLPGTGSVYRTARTQLDVAGLKGGAPLVAYEGDTAGSRHTMVAGRWFGATGEAVAATRFLHATGVRLGDTITLSEQGRTVRIRIVGEVFDLGDDGMTLRTAAASVAALRARYQPADFAVSVTGGTDAARYAERLDAAVAPLGAEAAVTEGSKSSVIRAMQALIVMLTLMLVAVACLGVLNTVVLDTRDRVRDLGVFKALGMTPRQTVAQVLTSVGAVGLVSGLVGVPLGVALHGRVMPAMGRAVGTTIPPADIDVYGTPLLVLLATAGVVIATAGALLPAGWAARTATARALRAE</sequence>
<feature type="transmembrane region" description="Helical" evidence="8">
    <location>
        <begin position="676"/>
        <end position="701"/>
    </location>
</feature>
<feature type="domain" description="ABC3 transporter permease C-terminal" evidence="9">
    <location>
        <begin position="680"/>
        <end position="788"/>
    </location>
</feature>
<gene>
    <name evidence="10" type="ORF">AB5J54_06030</name>
</gene>
<feature type="transmembrane region" description="Helical" evidence="8">
    <location>
        <begin position="325"/>
        <end position="348"/>
    </location>
</feature>
<dbReference type="RefSeq" id="WP_369142855.1">
    <property type="nucleotide sequence ID" value="NZ_CP163444.1"/>
</dbReference>
<reference evidence="10" key="1">
    <citation type="submission" date="2024-07" db="EMBL/GenBank/DDBJ databases">
        <authorList>
            <person name="Yu S.T."/>
        </authorList>
    </citation>
    <scope>NUCLEOTIDE SEQUENCE</scope>
    <source>
        <strain evidence="10">R44</strain>
    </source>
</reference>
<dbReference type="Pfam" id="PF02687">
    <property type="entry name" value="FtsX"/>
    <property type="match status" value="2"/>
</dbReference>
<keyword evidence="3 8" id="KW-0812">Transmembrane</keyword>
<feature type="transmembrane region" description="Helical" evidence="8">
    <location>
        <begin position="447"/>
        <end position="470"/>
    </location>
</feature>
<evidence type="ECO:0000256" key="5">
    <source>
        <dbReference type="ARBA" id="ARBA00023136"/>
    </source>
</evidence>
<feature type="compositionally biased region" description="Polar residues" evidence="7">
    <location>
        <begin position="1"/>
        <end position="15"/>
    </location>
</feature>
<feature type="transmembrane region" description="Helical" evidence="8">
    <location>
        <begin position="45"/>
        <end position="68"/>
    </location>
</feature>
<dbReference type="GO" id="GO:0005886">
    <property type="term" value="C:plasma membrane"/>
    <property type="evidence" value="ECO:0007669"/>
    <property type="project" value="UniProtKB-SubCell"/>
</dbReference>
<evidence type="ECO:0000313" key="10">
    <source>
        <dbReference type="EMBL" id="XDQ70111.1"/>
    </source>
</evidence>
<evidence type="ECO:0000256" key="3">
    <source>
        <dbReference type="ARBA" id="ARBA00022692"/>
    </source>
</evidence>
<dbReference type="InterPro" id="IPR003838">
    <property type="entry name" value="ABC3_permease_C"/>
</dbReference>
<evidence type="ECO:0000256" key="7">
    <source>
        <dbReference type="SAM" id="MobiDB-lite"/>
    </source>
</evidence>
<evidence type="ECO:0000256" key="1">
    <source>
        <dbReference type="ARBA" id="ARBA00004651"/>
    </source>
</evidence>
<feature type="transmembrane region" description="Helical" evidence="8">
    <location>
        <begin position="274"/>
        <end position="304"/>
    </location>
</feature>
<dbReference type="GO" id="GO:0022857">
    <property type="term" value="F:transmembrane transporter activity"/>
    <property type="evidence" value="ECO:0007669"/>
    <property type="project" value="TreeGrafter"/>
</dbReference>
<evidence type="ECO:0000256" key="6">
    <source>
        <dbReference type="ARBA" id="ARBA00038076"/>
    </source>
</evidence>